<dbReference type="AlphaFoldDB" id="A0A0U5AZE8"/>
<dbReference type="PIRSF" id="PIRSF004862">
    <property type="entry name" value="FliF"/>
    <property type="match status" value="1"/>
</dbReference>
<dbReference type="Proteomes" id="UP000217696">
    <property type="component" value="Chromosome"/>
</dbReference>
<protein>
    <recommendedName>
        <fullName evidence="9">Flagellar M-ring protein</fullName>
    </recommendedName>
</protein>
<keyword evidence="12" id="KW-0969">Cilium</keyword>
<keyword evidence="13" id="KW-1185">Reference proteome</keyword>
<evidence type="ECO:0000256" key="7">
    <source>
        <dbReference type="ARBA" id="ARBA00023136"/>
    </source>
</evidence>
<dbReference type="RefSeq" id="WP_096465179.1">
    <property type="nucleotide sequence ID" value="NZ_AP017312.1"/>
</dbReference>
<evidence type="ECO:0000256" key="11">
    <source>
        <dbReference type="SAM" id="Phobius"/>
    </source>
</evidence>
<dbReference type="GO" id="GO:0071973">
    <property type="term" value="P:bacterial-type flagellum-dependent cell motility"/>
    <property type="evidence" value="ECO:0007669"/>
    <property type="project" value="InterPro"/>
</dbReference>
<sequence>MNERVQQMREKLAGFSNRFTRKQKVIAGAIAAFLLISAALGIYIASRPTYVPLFGGNLTESDVAQIKQELDTMGYQGKYQLNGTSVLVPEKEKYTLAADLTAKGVPKGEGVRLDIFSQNIGMGMTDRQFSVVERDAMQTQLADLLKTIDGVQKANVILTMPQESVFVRPNEDTQKATATIVVTVEPGRELTQPQIDGLYNLVSKSVPNLPKENIVITDQSSRMLEASNGEDAAYGLDQYDKQRKIKKDIENDIQKNLQNLLGSILGQNKVIVYPYVKLNFDKTQAEEKLVEPVDKDNNEGIVISSEKIQDTSSGKGTQASGTTGTGQSQIPGYPGAGNSGGAESQHEHTEDRVNREVNRITKNIVGQPYKIEDISISVAVDPALLQLQQPQQQGGSVTLPGNTKTNIENVVSNVVRTTLAAQGTALTPAEITSRVQIYPGNFVIQNTNTSSGTNPWIIYGSIGLVVLAAIVAFIIIRRRRNQSIEEVQAAPAPGALEVPDLEYADDGEEALVRKQLEKLAGQRPEEFVSLLRSWLADE</sequence>
<evidence type="ECO:0000256" key="9">
    <source>
        <dbReference type="PIRNR" id="PIRNR004862"/>
    </source>
</evidence>
<evidence type="ECO:0000313" key="13">
    <source>
        <dbReference type="Proteomes" id="UP000217696"/>
    </source>
</evidence>
<keyword evidence="7 11" id="KW-0472">Membrane</keyword>
<organism evidence="12 13">
    <name type="scientific">Aneurinibacillus soli</name>
    <dbReference type="NCBI Taxonomy" id="1500254"/>
    <lineage>
        <taxon>Bacteria</taxon>
        <taxon>Bacillati</taxon>
        <taxon>Bacillota</taxon>
        <taxon>Bacilli</taxon>
        <taxon>Bacillales</taxon>
        <taxon>Paenibacillaceae</taxon>
        <taxon>Aneurinibacillus group</taxon>
        <taxon>Aneurinibacillus</taxon>
    </lineage>
</organism>
<evidence type="ECO:0000256" key="10">
    <source>
        <dbReference type="SAM" id="MobiDB-lite"/>
    </source>
</evidence>
<evidence type="ECO:0000256" key="5">
    <source>
        <dbReference type="ARBA" id="ARBA00022692"/>
    </source>
</evidence>
<keyword evidence="12" id="KW-0966">Cell projection</keyword>
<keyword evidence="6 11" id="KW-1133">Transmembrane helix</keyword>
<dbReference type="NCBIfam" id="TIGR00206">
    <property type="entry name" value="fliF"/>
    <property type="match status" value="1"/>
</dbReference>
<evidence type="ECO:0000313" key="12">
    <source>
        <dbReference type="EMBL" id="BAU27666.1"/>
    </source>
</evidence>
<keyword evidence="4" id="KW-1003">Cell membrane</keyword>
<proteinExistence type="inferred from homology"/>
<dbReference type="GO" id="GO:0005886">
    <property type="term" value="C:plasma membrane"/>
    <property type="evidence" value="ECO:0007669"/>
    <property type="project" value="UniProtKB-SubCell"/>
</dbReference>
<dbReference type="GO" id="GO:0003774">
    <property type="term" value="F:cytoskeletal motor activity"/>
    <property type="evidence" value="ECO:0007669"/>
    <property type="project" value="InterPro"/>
</dbReference>
<keyword evidence="12" id="KW-0282">Flagellum</keyword>
<name>A0A0U5AZE8_9BACL</name>
<dbReference type="KEGG" id="asoc:CB4_01840"/>
<dbReference type="InterPro" id="IPR045851">
    <property type="entry name" value="AMP-bd_C_sf"/>
</dbReference>
<keyword evidence="8 9" id="KW-0975">Bacterial flagellum</keyword>
<comment type="function">
    <text evidence="9">The M ring may be actively involved in energy transduction.</text>
</comment>
<reference evidence="12 13" key="1">
    <citation type="submission" date="2015-12" db="EMBL/GenBank/DDBJ databases">
        <title>Genome sequence of Aneurinibacillus soli.</title>
        <authorList>
            <person name="Lee J.S."/>
            <person name="Lee K.C."/>
            <person name="Kim K.K."/>
            <person name="Lee B.W."/>
        </authorList>
    </citation>
    <scope>NUCLEOTIDE SEQUENCE [LARGE SCALE GENOMIC DNA]</scope>
    <source>
        <strain evidence="12 13">CB4</strain>
    </source>
</reference>
<evidence type="ECO:0000256" key="2">
    <source>
        <dbReference type="ARBA" id="ARBA00004651"/>
    </source>
</evidence>
<dbReference type="InterPro" id="IPR043427">
    <property type="entry name" value="YscJ/FliF"/>
</dbReference>
<gene>
    <name evidence="12" type="primary">fliF</name>
    <name evidence="12" type="ORF">CB4_01840</name>
</gene>
<keyword evidence="5 11" id="KW-0812">Transmembrane</keyword>
<dbReference type="Pfam" id="PF01514">
    <property type="entry name" value="YscJ_FliF"/>
    <property type="match status" value="1"/>
</dbReference>
<dbReference type="OrthoDB" id="9807026at2"/>
<dbReference type="PANTHER" id="PTHR30046">
    <property type="entry name" value="FLAGELLAR M-RING PROTEIN"/>
    <property type="match status" value="1"/>
</dbReference>
<feature type="compositionally biased region" description="Basic and acidic residues" evidence="10">
    <location>
        <begin position="344"/>
        <end position="355"/>
    </location>
</feature>
<dbReference type="InterPro" id="IPR013556">
    <property type="entry name" value="Flag_M-ring_C"/>
</dbReference>
<accession>A0A0U5AZE8</accession>
<feature type="compositionally biased region" description="Low complexity" evidence="10">
    <location>
        <begin position="311"/>
        <end position="329"/>
    </location>
</feature>
<evidence type="ECO:0000256" key="8">
    <source>
        <dbReference type="ARBA" id="ARBA00023143"/>
    </source>
</evidence>
<evidence type="ECO:0000256" key="4">
    <source>
        <dbReference type="ARBA" id="ARBA00022475"/>
    </source>
</evidence>
<comment type="subcellular location">
    <subcellularLocation>
        <location evidence="1 9">Bacterial flagellum basal body</location>
    </subcellularLocation>
    <subcellularLocation>
        <location evidence="2">Cell membrane</location>
        <topology evidence="2">Multi-pass membrane protein</topology>
    </subcellularLocation>
</comment>
<evidence type="ECO:0000256" key="1">
    <source>
        <dbReference type="ARBA" id="ARBA00004117"/>
    </source>
</evidence>
<dbReference type="InterPro" id="IPR000067">
    <property type="entry name" value="FlgMring_FliF"/>
</dbReference>
<dbReference type="PRINTS" id="PR01009">
    <property type="entry name" value="FLGMRINGFLIF"/>
</dbReference>
<evidence type="ECO:0000256" key="6">
    <source>
        <dbReference type="ARBA" id="ARBA00022989"/>
    </source>
</evidence>
<comment type="similarity">
    <text evidence="3 9">Belongs to the FliF family.</text>
</comment>
<evidence type="ECO:0000256" key="3">
    <source>
        <dbReference type="ARBA" id="ARBA00007971"/>
    </source>
</evidence>
<dbReference type="InterPro" id="IPR006182">
    <property type="entry name" value="FliF_N_dom"/>
</dbReference>
<feature type="transmembrane region" description="Helical" evidence="11">
    <location>
        <begin position="456"/>
        <end position="476"/>
    </location>
</feature>
<dbReference type="PANTHER" id="PTHR30046:SF0">
    <property type="entry name" value="FLAGELLAR M-RING PROTEIN"/>
    <property type="match status" value="1"/>
</dbReference>
<dbReference type="GO" id="GO:0009431">
    <property type="term" value="C:bacterial-type flagellum basal body, MS ring"/>
    <property type="evidence" value="ECO:0007669"/>
    <property type="project" value="InterPro"/>
</dbReference>
<dbReference type="Pfam" id="PF08345">
    <property type="entry name" value="YscJ_FliF_C"/>
    <property type="match status" value="1"/>
</dbReference>
<dbReference type="Gene3D" id="3.30.300.30">
    <property type="match status" value="1"/>
</dbReference>
<feature type="region of interest" description="Disordered" evidence="10">
    <location>
        <begin position="296"/>
        <end position="355"/>
    </location>
</feature>
<dbReference type="EMBL" id="AP017312">
    <property type="protein sequence ID" value="BAU27666.1"/>
    <property type="molecule type" value="Genomic_DNA"/>
</dbReference>